<name>A0A4R5W0T9_9BURK</name>
<feature type="domain" description="Carrier" evidence="1">
    <location>
        <begin position="1"/>
        <end position="81"/>
    </location>
</feature>
<dbReference type="RefSeq" id="WP_133328770.1">
    <property type="nucleotide sequence ID" value="NZ_SMYL01000005.1"/>
</dbReference>
<dbReference type="SUPFAM" id="SSF47336">
    <property type="entry name" value="ACP-like"/>
    <property type="match status" value="1"/>
</dbReference>
<dbReference type="Pfam" id="PF00550">
    <property type="entry name" value="PP-binding"/>
    <property type="match status" value="1"/>
</dbReference>
<keyword evidence="3" id="KW-1185">Reference proteome</keyword>
<dbReference type="InterPro" id="IPR009081">
    <property type="entry name" value="PP-bd_ACP"/>
</dbReference>
<comment type="caution">
    <text evidence="2">The sequence shown here is derived from an EMBL/GenBank/DDBJ whole genome shotgun (WGS) entry which is preliminary data.</text>
</comment>
<dbReference type="EMBL" id="SMYL01000005">
    <property type="protein sequence ID" value="TDK65656.1"/>
    <property type="molecule type" value="Genomic_DNA"/>
</dbReference>
<sequence length="86" mass="9412">MNSLNDVKDILISTLQLEERAATLNEHTFLLGSLAELDSVTVINVIVQIEEHYGLKFDDSEINGNVFATLGSLAATVDQKLAHTNK</sequence>
<protein>
    <submittedName>
        <fullName evidence="2">Acyl carrier protein</fullName>
    </submittedName>
</protein>
<reference evidence="2 3" key="1">
    <citation type="submission" date="2019-03" db="EMBL/GenBank/DDBJ databases">
        <title>Sapientia aquatica gen. nov., sp. nov., isolated from a crater lake.</title>
        <authorList>
            <person name="Felfoldi T."/>
            <person name="Szabo A."/>
            <person name="Toth E."/>
            <person name="Schumann P."/>
            <person name="Keki Z."/>
            <person name="Marialigeti K."/>
            <person name="Mathe I."/>
        </authorList>
    </citation>
    <scope>NUCLEOTIDE SEQUENCE [LARGE SCALE GENOMIC DNA]</scope>
    <source>
        <strain evidence="2 3">SA-152</strain>
    </source>
</reference>
<organism evidence="2 3">
    <name type="scientific">Sapientia aquatica</name>
    <dbReference type="NCBI Taxonomy" id="1549640"/>
    <lineage>
        <taxon>Bacteria</taxon>
        <taxon>Pseudomonadati</taxon>
        <taxon>Pseudomonadota</taxon>
        <taxon>Betaproteobacteria</taxon>
        <taxon>Burkholderiales</taxon>
        <taxon>Oxalobacteraceae</taxon>
        <taxon>Sapientia</taxon>
    </lineage>
</organism>
<dbReference type="OrthoDB" id="8527261at2"/>
<evidence type="ECO:0000259" key="1">
    <source>
        <dbReference type="PROSITE" id="PS50075"/>
    </source>
</evidence>
<dbReference type="Proteomes" id="UP000294829">
    <property type="component" value="Unassembled WGS sequence"/>
</dbReference>
<proteinExistence type="predicted"/>
<dbReference type="Gene3D" id="1.10.1200.10">
    <property type="entry name" value="ACP-like"/>
    <property type="match status" value="1"/>
</dbReference>
<dbReference type="AlphaFoldDB" id="A0A4R5W0T9"/>
<dbReference type="InterPro" id="IPR036736">
    <property type="entry name" value="ACP-like_sf"/>
</dbReference>
<gene>
    <name evidence="2" type="ORF">E2I14_12000</name>
</gene>
<dbReference type="PROSITE" id="PS50075">
    <property type="entry name" value="CARRIER"/>
    <property type="match status" value="1"/>
</dbReference>
<evidence type="ECO:0000313" key="3">
    <source>
        <dbReference type="Proteomes" id="UP000294829"/>
    </source>
</evidence>
<evidence type="ECO:0000313" key="2">
    <source>
        <dbReference type="EMBL" id="TDK65656.1"/>
    </source>
</evidence>
<accession>A0A4R5W0T9</accession>